<keyword evidence="9 14" id="KW-0540">Nuclease</keyword>
<dbReference type="HAMAP" id="MF_00052_B">
    <property type="entry name" value="RNase_HII_B"/>
    <property type="match status" value="1"/>
</dbReference>
<comment type="subcellular location">
    <subcellularLocation>
        <location evidence="4 14">Cytoplasm</location>
    </subcellularLocation>
</comment>
<comment type="catalytic activity">
    <reaction evidence="1 14 15 16">
        <text>Endonucleolytic cleavage to 5'-phosphomonoester.</text>
        <dbReference type="EC" id="3.1.26.4"/>
    </reaction>
</comment>
<reference evidence="18 19" key="1">
    <citation type="submission" date="2019-06" db="EMBL/GenBank/DDBJ databases">
        <title>Genomic insights into carbon and energy metabolism of Deferribacter autotrophicus revealed new metabolic traits in the phylum Deferribacteres.</title>
        <authorList>
            <person name="Slobodkin A.I."/>
            <person name="Slobodkina G.B."/>
            <person name="Allioux M."/>
            <person name="Alain K."/>
            <person name="Jebbar M."/>
            <person name="Shadrin V."/>
            <person name="Kublanov I.V."/>
            <person name="Toshchakov S.V."/>
            <person name="Bonch-Osmolovskaya E.A."/>
        </authorList>
    </citation>
    <scope>NUCLEOTIDE SEQUENCE [LARGE SCALE GENOMIC DNA]</scope>
    <source>
        <strain evidence="18 19">SL50</strain>
    </source>
</reference>
<feature type="binding site" evidence="14 15">
    <location>
        <position position="10"/>
    </location>
    <ligand>
        <name>a divalent metal cation</name>
        <dbReference type="ChEBI" id="CHEBI:60240"/>
    </ligand>
</feature>
<comment type="similarity">
    <text evidence="5 14 16">Belongs to the RNase HII family.</text>
</comment>
<dbReference type="EC" id="3.1.26.4" evidence="6 14"/>
<feature type="domain" description="RNase H type-2" evidence="17">
    <location>
        <begin position="4"/>
        <end position="187"/>
    </location>
</feature>
<comment type="cofactor">
    <cofactor evidence="14 15">
        <name>Mn(2+)</name>
        <dbReference type="ChEBI" id="CHEBI:29035"/>
    </cofactor>
    <cofactor evidence="14 15">
        <name>Mg(2+)</name>
        <dbReference type="ChEBI" id="CHEBI:18420"/>
    </cofactor>
    <text evidence="14 15">Manganese or magnesium. Binds 1 divalent metal ion per monomer in the absence of substrate. May bind a second metal ion after substrate binding.</text>
</comment>
<dbReference type="PROSITE" id="PS51975">
    <property type="entry name" value="RNASE_H_2"/>
    <property type="match status" value="1"/>
</dbReference>
<dbReference type="PANTHER" id="PTHR10954:SF18">
    <property type="entry name" value="RIBONUCLEASE HII"/>
    <property type="match status" value="1"/>
</dbReference>
<evidence type="ECO:0000256" key="2">
    <source>
        <dbReference type="ARBA" id="ARBA00001946"/>
    </source>
</evidence>
<keyword evidence="10 14" id="KW-0479">Metal-binding</keyword>
<sequence>MRKEIYVGVDEVGRGAFAGPVVVCAAVLPPDFHDERVIDSKKITEKNREKLAKYIQEVAIDYSYGVVCNNLIDKVNILQATKQAMHIALNKLKVKYKFIAVDSVKLKNIYGCEIVSVDKGESIFQNIAAASILAKVYRDALMKRLHLYFPEYNWYKNKGYGTKEHIEAIKKYGITYLHRKSFLKSYV</sequence>
<keyword evidence="13 14" id="KW-0464">Manganese</keyword>
<evidence type="ECO:0000256" key="13">
    <source>
        <dbReference type="ARBA" id="ARBA00023211"/>
    </source>
</evidence>
<dbReference type="GO" id="GO:0032299">
    <property type="term" value="C:ribonuclease H2 complex"/>
    <property type="evidence" value="ECO:0007669"/>
    <property type="project" value="TreeGrafter"/>
</dbReference>
<comment type="caution">
    <text evidence="18">The sequence shown here is derived from an EMBL/GenBank/DDBJ whole genome shotgun (WGS) entry which is preliminary data.</text>
</comment>
<evidence type="ECO:0000256" key="10">
    <source>
        <dbReference type="ARBA" id="ARBA00022723"/>
    </source>
</evidence>
<dbReference type="GO" id="GO:0030145">
    <property type="term" value="F:manganese ion binding"/>
    <property type="evidence" value="ECO:0007669"/>
    <property type="project" value="UniProtKB-UniRule"/>
</dbReference>
<evidence type="ECO:0000256" key="11">
    <source>
        <dbReference type="ARBA" id="ARBA00022759"/>
    </source>
</evidence>
<keyword evidence="19" id="KW-1185">Reference proteome</keyword>
<dbReference type="InterPro" id="IPR022898">
    <property type="entry name" value="RNase_HII"/>
</dbReference>
<evidence type="ECO:0000256" key="4">
    <source>
        <dbReference type="ARBA" id="ARBA00004496"/>
    </source>
</evidence>
<dbReference type="InterPro" id="IPR024567">
    <property type="entry name" value="RNase_HII/HIII_dom"/>
</dbReference>
<dbReference type="PANTHER" id="PTHR10954">
    <property type="entry name" value="RIBONUCLEASE H2 SUBUNIT A"/>
    <property type="match status" value="1"/>
</dbReference>
<evidence type="ECO:0000256" key="5">
    <source>
        <dbReference type="ARBA" id="ARBA00007383"/>
    </source>
</evidence>
<organism evidence="18 19">
    <name type="scientific">Deferribacter autotrophicus</name>
    <dbReference type="NCBI Taxonomy" id="500465"/>
    <lineage>
        <taxon>Bacteria</taxon>
        <taxon>Pseudomonadati</taxon>
        <taxon>Deferribacterota</taxon>
        <taxon>Deferribacteres</taxon>
        <taxon>Deferribacterales</taxon>
        <taxon>Deferribacteraceae</taxon>
        <taxon>Deferribacter</taxon>
    </lineage>
</organism>
<dbReference type="GO" id="GO:0043137">
    <property type="term" value="P:DNA replication, removal of RNA primer"/>
    <property type="evidence" value="ECO:0007669"/>
    <property type="project" value="TreeGrafter"/>
</dbReference>
<dbReference type="Pfam" id="PF01351">
    <property type="entry name" value="RNase_HII"/>
    <property type="match status" value="1"/>
</dbReference>
<evidence type="ECO:0000256" key="7">
    <source>
        <dbReference type="ARBA" id="ARBA00019179"/>
    </source>
</evidence>
<evidence type="ECO:0000256" key="14">
    <source>
        <dbReference type="HAMAP-Rule" id="MF_00052"/>
    </source>
</evidence>
<evidence type="ECO:0000256" key="15">
    <source>
        <dbReference type="PROSITE-ProRule" id="PRU01319"/>
    </source>
</evidence>
<dbReference type="NCBIfam" id="NF000595">
    <property type="entry name" value="PRK00015.1-3"/>
    <property type="match status" value="1"/>
</dbReference>
<evidence type="ECO:0000256" key="1">
    <source>
        <dbReference type="ARBA" id="ARBA00000077"/>
    </source>
</evidence>
<dbReference type="Gene3D" id="3.30.420.10">
    <property type="entry name" value="Ribonuclease H-like superfamily/Ribonuclease H"/>
    <property type="match status" value="1"/>
</dbReference>
<evidence type="ECO:0000256" key="16">
    <source>
        <dbReference type="RuleBase" id="RU003515"/>
    </source>
</evidence>
<keyword evidence="11 14" id="KW-0255">Endonuclease</keyword>
<dbReference type="GO" id="GO:0003723">
    <property type="term" value="F:RNA binding"/>
    <property type="evidence" value="ECO:0007669"/>
    <property type="project" value="UniProtKB-UniRule"/>
</dbReference>
<evidence type="ECO:0000259" key="17">
    <source>
        <dbReference type="PROSITE" id="PS51975"/>
    </source>
</evidence>
<dbReference type="InterPro" id="IPR036397">
    <property type="entry name" value="RNaseH_sf"/>
</dbReference>
<comment type="cofactor">
    <cofactor evidence="2">
        <name>Mg(2+)</name>
        <dbReference type="ChEBI" id="CHEBI:18420"/>
    </cofactor>
</comment>
<dbReference type="OrthoDB" id="9803420at2"/>
<evidence type="ECO:0000313" key="18">
    <source>
        <dbReference type="EMBL" id="KAA0258667.1"/>
    </source>
</evidence>
<dbReference type="AlphaFoldDB" id="A0A5A8F3X6"/>
<dbReference type="GO" id="GO:0004523">
    <property type="term" value="F:RNA-DNA hybrid ribonuclease activity"/>
    <property type="evidence" value="ECO:0007669"/>
    <property type="project" value="UniProtKB-UniRule"/>
</dbReference>
<gene>
    <name evidence="14" type="primary">rnhB</name>
    <name evidence="18" type="ORF">FHQ18_05790</name>
</gene>
<dbReference type="InterPro" id="IPR012337">
    <property type="entry name" value="RNaseH-like_sf"/>
</dbReference>
<dbReference type="Proteomes" id="UP000322876">
    <property type="component" value="Unassembled WGS sequence"/>
</dbReference>
<evidence type="ECO:0000256" key="8">
    <source>
        <dbReference type="ARBA" id="ARBA00022490"/>
    </source>
</evidence>
<evidence type="ECO:0000256" key="9">
    <source>
        <dbReference type="ARBA" id="ARBA00022722"/>
    </source>
</evidence>
<accession>A0A5A8F3X6</accession>
<name>A0A5A8F3X6_9BACT</name>
<evidence type="ECO:0000256" key="6">
    <source>
        <dbReference type="ARBA" id="ARBA00012180"/>
    </source>
</evidence>
<keyword evidence="12 14" id="KW-0378">Hydrolase</keyword>
<proteinExistence type="inferred from homology"/>
<dbReference type="GO" id="GO:0006298">
    <property type="term" value="P:mismatch repair"/>
    <property type="evidence" value="ECO:0007669"/>
    <property type="project" value="TreeGrafter"/>
</dbReference>
<dbReference type="InterPro" id="IPR001352">
    <property type="entry name" value="RNase_HII/HIII"/>
</dbReference>
<evidence type="ECO:0000256" key="12">
    <source>
        <dbReference type="ARBA" id="ARBA00022801"/>
    </source>
</evidence>
<dbReference type="EMBL" id="VFJB01000004">
    <property type="protein sequence ID" value="KAA0258667.1"/>
    <property type="molecule type" value="Genomic_DNA"/>
</dbReference>
<dbReference type="CDD" id="cd07182">
    <property type="entry name" value="RNase_HII_bacteria_HII_like"/>
    <property type="match status" value="1"/>
</dbReference>
<dbReference type="RefSeq" id="WP_149266219.1">
    <property type="nucleotide sequence ID" value="NZ_VFJB01000004.1"/>
</dbReference>
<keyword evidence="8 14" id="KW-0963">Cytoplasm</keyword>
<feature type="binding site" evidence="14 15">
    <location>
        <position position="11"/>
    </location>
    <ligand>
        <name>a divalent metal cation</name>
        <dbReference type="ChEBI" id="CHEBI:60240"/>
    </ligand>
</feature>
<evidence type="ECO:0000313" key="19">
    <source>
        <dbReference type="Proteomes" id="UP000322876"/>
    </source>
</evidence>
<comment type="function">
    <text evidence="3 14 16">Endonuclease that specifically degrades the RNA of RNA-DNA hybrids.</text>
</comment>
<evidence type="ECO:0000256" key="3">
    <source>
        <dbReference type="ARBA" id="ARBA00004065"/>
    </source>
</evidence>
<dbReference type="GO" id="GO:0005737">
    <property type="term" value="C:cytoplasm"/>
    <property type="evidence" value="ECO:0007669"/>
    <property type="project" value="UniProtKB-SubCell"/>
</dbReference>
<dbReference type="SUPFAM" id="SSF53098">
    <property type="entry name" value="Ribonuclease H-like"/>
    <property type="match status" value="1"/>
</dbReference>
<protein>
    <recommendedName>
        <fullName evidence="7 14">Ribonuclease HII</fullName>
        <shortName evidence="14">RNase HII</shortName>
        <ecNumber evidence="6 14">3.1.26.4</ecNumber>
    </recommendedName>
</protein>
<feature type="binding site" evidence="14 15">
    <location>
        <position position="102"/>
    </location>
    <ligand>
        <name>a divalent metal cation</name>
        <dbReference type="ChEBI" id="CHEBI:60240"/>
    </ligand>
</feature>